<sequence length="54" mass="6499">MSDFKEHLARELENTEFKREWDAQEPERREARVDIRERIAEEATRREPGTSGCH</sequence>
<feature type="region of interest" description="Disordered" evidence="1">
    <location>
        <begin position="1"/>
        <end position="54"/>
    </location>
</feature>
<comment type="caution">
    <text evidence="2">The sequence shown here is derived from an EMBL/GenBank/DDBJ whole genome shotgun (WGS) entry which is preliminary data.</text>
</comment>
<name>A0ABV1IH81_9ACTN</name>
<organism evidence="2 3">
    <name type="scientific">Paratractidigestivibacter faecalis</name>
    <dbReference type="NCBI Taxonomy" id="2292441"/>
    <lineage>
        <taxon>Bacteria</taxon>
        <taxon>Bacillati</taxon>
        <taxon>Actinomycetota</taxon>
        <taxon>Coriobacteriia</taxon>
        <taxon>Coriobacteriales</taxon>
        <taxon>Atopobiaceae</taxon>
        <taxon>Paratractidigestivibacter</taxon>
    </lineage>
</organism>
<accession>A0ABV1IH81</accession>
<feature type="compositionally biased region" description="Basic and acidic residues" evidence="1">
    <location>
        <begin position="1"/>
        <end position="48"/>
    </location>
</feature>
<dbReference type="Proteomes" id="UP001478817">
    <property type="component" value="Unassembled WGS sequence"/>
</dbReference>
<dbReference type="RefSeq" id="WP_349182913.1">
    <property type="nucleotide sequence ID" value="NZ_JBBNGS010000015.1"/>
</dbReference>
<evidence type="ECO:0000313" key="3">
    <source>
        <dbReference type="Proteomes" id="UP001478817"/>
    </source>
</evidence>
<reference evidence="2 3" key="1">
    <citation type="submission" date="2024-04" db="EMBL/GenBank/DDBJ databases">
        <title>Human intestinal bacterial collection.</title>
        <authorList>
            <person name="Pauvert C."/>
            <person name="Hitch T.C.A."/>
            <person name="Clavel T."/>
        </authorList>
    </citation>
    <scope>NUCLEOTIDE SEQUENCE [LARGE SCALE GENOMIC DNA]</scope>
    <source>
        <strain evidence="2 3">CLA-AA-H197</strain>
    </source>
</reference>
<evidence type="ECO:0000313" key="2">
    <source>
        <dbReference type="EMBL" id="MEQ2638258.1"/>
    </source>
</evidence>
<evidence type="ECO:0000256" key="1">
    <source>
        <dbReference type="SAM" id="MobiDB-lite"/>
    </source>
</evidence>
<protein>
    <submittedName>
        <fullName evidence="2">Uncharacterized protein</fullName>
    </submittedName>
</protein>
<gene>
    <name evidence="2" type="ORF">AAAT05_07890</name>
</gene>
<dbReference type="EMBL" id="JBBNGS010000015">
    <property type="protein sequence ID" value="MEQ2638258.1"/>
    <property type="molecule type" value="Genomic_DNA"/>
</dbReference>
<proteinExistence type="predicted"/>
<keyword evidence="3" id="KW-1185">Reference proteome</keyword>